<dbReference type="EMBL" id="CP007155">
    <property type="protein sequence ID" value="AHI00391.1"/>
    <property type="molecule type" value="Genomic_DNA"/>
</dbReference>
<sequence length="141" mass="15909">MVVVNEPLHPIGEVARRFGLRVSALRYYDELGLVPPAERRGTVRYYGREELRRLALVQRLHREGMVTLADTAVLTTDRHGEEQPAGRQVLADTIAGMTRRIDELVAARAVLEHLLTCPTADPVRQCSKLRADLDEIVDRVM</sequence>
<dbReference type="InterPro" id="IPR047057">
    <property type="entry name" value="MerR_fam"/>
</dbReference>
<evidence type="ECO:0000256" key="1">
    <source>
        <dbReference type="ARBA" id="ARBA00023125"/>
    </source>
</evidence>
<evidence type="ECO:0000313" key="3">
    <source>
        <dbReference type="EMBL" id="AHI00391.1"/>
    </source>
</evidence>
<dbReference type="OrthoDB" id="9802039at2"/>
<dbReference type="AlphaFoldDB" id="W5WI13"/>
<dbReference type="eggNOG" id="COG0789">
    <property type="taxonomic scope" value="Bacteria"/>
</dbReference>
<dbReference type="Proteomes" id="UP000019225">
    <property type="component" value="Chromosome"/>
</dbReference>
<evidence type="ECO:0000259" key="2">
    <source>
        <dbReference type="PROSITE" id="PS50937"/>
    </source>
</evidence>
<dbReference type="STRING" id="1449976.KALB_7033"/>
<dbReference type="SUPFAM" id="SSF46955">
    <property type="entry name" value="Putative DNA-binding domain"/>
    <property type="match status" value="1"/>
</dbReference>
<keyword evidence="4" id="KW-1185">Reference proteome</keyword>
<dbReference type="PRINTS" id="PR00040">
    <property type="entry name" value="HTHMERR"/>
</dbReference>
<reference evidence="3 4" key="1">
    <citation type="journal article" date="2014" name="BMC Genomics">
        <title>Complete genome sequence of producer of the glycopeptide antibiotic Aculeximycin Kutzneria albida DSM 43870T, a representative of minor genus of Pseudonocardiaceae.</title>
        <authorList>
            <person name="Rebets Y."/>
            <person name="Tokovenko B."/>
            <person name="Lushchyk I."/>
            <person name="Ruckert C."/>
            <person name="Zaburannyi N."/>
            <person name="Bechthold A."/>
            <person name="Kalinowski J."/>
            <person name="Luzhetskyy A."/>
        </authorList>
    </citation>
    <scope>NUCLEOTIDE SEQUENCE [LARGE SCALE GENOMIC DNA]</scope>
    <source>
        <strain evidence="3">DSM 43870</strain>
    </source>
</reference>
<dbReference type="InterPro" id="IPR000551">
    <property type="entry name" value="MerR-type_HTH_dom"/>
</dbReference>
<dbReference type="Gene3D" id="1.10.1660.10">
    <property type="match status" value="1"/>
</dbReference>
<proteinExistence type="predicted"/>
<dbReference type="PROSITE" id="PS50937">
    <property type="entry name" value="HTH_MERR_2"/>
    <property type="match status" value="1"/>
</dbReference>
<dbReference type="Pfam" id="PF13411">
    <property type="entry name" value="MerR_1"/>
    <property type="match status" value="1"/>
</dbReference>
<organism evidence="3 4">
    <name type="scientific">Kutzneria albida DSM 43870</name>
    <dbReference type="NCBI Taxonomy" id="1449976"/>
    <lineage>
        <taxon>Bacteria</taxon>
        <taxon>Bacillati</taxon>
        <taxon>Actinomycetota</taxon>
        <taxon>Actinomycetes</taxon>
        <taxon>Pseudonocardiales</taxon>
        <taxon>Pseudonocardiaceae</taxon>
        <taxon>Kutzneria</taxon>
    </lineage>
</organism>
<feature type="domain" description="HTH merR-type" evidence="2">
    <location>
        <begin position="8"/>
        <end position="65"/>
    </location>
</feature>
<keyword evidence="1" id="KW-0238">DNA-binding</keyword>
<dbReference type="GO" id="GO:0003677">
    <property type="term" value="F:DNA binding"/>
    <property type="evidence" value="ECO:0007669"/>
    <property type="project" value="UniProtKB-KW"/>
</dbReference>
<dbReference type="KEGG" id="kal:KALB_7033"/>
<dbReference type="SMART" id="SM00422">
    <property type="entry name" value="HTH_MERR"/>
    <property type="match status" value="1"/>
</dbReference>
<dbReference type="PANTHER" id="PTHR30204">
    <property type="entry name" value="REDOX-CYCLING DRUG-SENSING TRANSCRIPTIONAL ACTIVATOR SOXR"/>
    <property type="match status" value="1"/>
</dbReference>
<protein>
    <recommendedName>
        <fullName evidence="2">HTH merR-type domain-containing protein</fullName>
    </recommendedName>
</protein>
<evidence type="ECO:0000313" key="4">
    <source>
        <dbReference type="Proteomes" id="UP000019225"/>
    </source>
</evidence>
<accession>W5WI13</accession>
<dbReference type="InterPro" id="IPR009061">
    <property type="entry name" value="DNA-bd_dom_put_sf"/>
</dbReference>
<name>W5WI13_9PSEU</name>
<dbReference type="GO" id="GO:0003700">
    <property type="term" value="F:DNA-binding transcription factor activity"/>
    <property type="evidence" value="ECO:0007669"/>
    <property type="project" value="InterPro"/>
</dbReference>
<dbReference type="HOGENOM" id="CLU_060077_5_2_11"/>
<gene>
    <name evidence="3" type="ORF">KALB_7033</name>
</gene>
<dbReference type="PANTHER" id="PTHR30204:SF97">
    <property type="entry name" value="MERR FAMILY REGULATORY PROTEIN"/>
    <property type="match status" value="1"/>
</dbReference>